<feature type="compositionally biased region" description="Basic and acidic residues" evidence="2">
    <location>
        <begin position="330"/>
        <end position="346"/>
    </location>
</feature>
<dbReference type="PANTHER" id="PTHR47718:SF13">
    <property type="entry name" value="OS09G0290500 PROTEIN"/>
    <property type="match status" value="1"/>
</dbReference>
<dbReference type="PROSITE" id="PS50966">
    <property type="entry name" value="ZF_SWIM"/>
    <property type="match status" value="1"/>
</dbReference>
<evidence type="ECO:0000259" key="3">
    <source>
        <dbReference type="PROSITE" id="PS50966"/>
    </source>
</evidence>
<dbReference type="AlphaFoldDB" id="A0AAD8TNH5"/>
<gene>
    <name evidence="4" type="ORF">QYE76_047257</name>
</gene>
<evidence type="ECO:0000256" key="1">
    <source>
        <dbReference type="PROSITE-ProRule" id="PRU00325"/>
    </source>
</evidence>
<keyword evidence="1" id="KW-0862">Zinc</keyword>
<feature type="compositionally biased region" description="Acidic residues" evidence="2">
    <location>
        <begin position="305"/>
        <end position="317"/>
    </location>
</feature>
<evidence type="ECO:0000256" key="2">
    <source>
        <dbReference type="SAM" id="MobiDB-lite"/>
    </source>
</evidence>
<feature type="region of interest" description="Disordered" evidence="2">
    <location>
        <begin position="277"/>
        <end position="399"/>
    </location>
</feature>
<keyword evidence="5" id="KW-1185">Reference proteome</keyword>
<dbReference type="Proteomes" id="UP001231189">
    <property type="component" value="Unassembled WGS sequence"/>
</dbReference>
<feature type="domain" description="SWIM-type" evidence="3">
    <location>
        <begin position="836"/>
        <end position="874"/>
    </location>
</feature>
<feature type="region of interest" description="Disordered" evidence="2">
    <location>
        <begin position="959"/>
        <end position="1017"/>
    </location>
</feature>
<organism evidence="4 5">
    <name type="scientific">Lolium multiflorum</name>
    <name type="common">Italian ryegrass</name>
    <name type="synonym">Lolium perenne subsp. multiflorum</name>
    <dbReference type="NCBI Taxonomy" id="4521"/>
    <lineage>
        <taxon>Eukaryota</taxon>
        <taxon>Viridiplantae</taxon>
        <taxon>Streptophyta</taxon>
        <taxon>Embryophyta</taxon>
        <taxon>Tracheophyta</taxon>
        <taxon>Spermatophyta</taxon>
        <taxon>Magnoliopsida</taxon>
        <taxon>Liliopsida</taxon>
        <taxon>Poales</taxon>
        <taxon>Poaceae</taxon>
        <taxon>BOP clade</taxon>
        <taxon>Pooideae</taxon>
        <taxon>Poodae</taxon>
        <taxon>Poeae</taxon>
        <taxon>Poeae Chloroplast Group 2 (Poeae type)</taxon>
        <taxon>Loliodinae</taxon>
        <taxon>Loliinae</taxon>
        <taxon>Lolium</taxon>
    </lineage>
</organism>
<dbReference type="EMBL" id="JAUUTY010000002">
    <property type="protein sequence ID" value="KAK1686409.1"/>
    <property type="molecule type" value="Genomic_DNA"/>
</dbReference>
<dbReference type="GO" id="GO:0008270">
    <property type="term" value="F:zinc ion binding"/>
    <property type="evidence" value="ECO:0007669"/>
    <property type="project" value="UniProtKB-KW"/>
</dbReference>
<reference evidence="4" key="1">
    <citation type="submission" date="2023-07" db="EMBL/GenBank/DDBJ databases">
        <title>A chromosome-level genome assembly of Lolium multiflorum.</title>
        <authorList>
            <person name="Chen Y."/>
            <person name="Copetti D."/>
            <person name="Kolliker R."/>
            <person name="Studer B."/>
        </authorList>
    </citation>
    <scope>NUCLEOTIDE SEQUENCE</scope>
    <source>
        <strain evidence="4">02402/16</strain>
        <tissue evidence="4">Leaf</tissue>
    </source>
</reference>
<proteinExistence type="predicted"/>
<name>A0AAD8TNH5_LOLMU</name>
<evidence type="ECO:0000313" key="5">
    <source>
        <dbReference type="Proteomes" id="UP001231189"/>
    </source>
</evidence>
<sequence>MCCSWGATTSSPLAWACGTDEGHMLLVVTWVASYSQAWSQTTGCGRWQQRLAVDTPRSKIGDKTLLDTACSGSFTRNKEEFKWDLLDRIQENTEGWENDKGRESAELPNDDFRVEQLASIALAPTNPLQQYLEDHESEVFREERNELDEIFLRQPILKHDLPVEDLGTTPPPKEDPVFDLKPLPDNLKYAYIDDKKTYPVIISAKLSDFEEKRLLEILKKHRGAIGYTLDDLKGISPSICQHAINIWVSPVHCVPKKGGITVVPNDNDELIPQRIVGWYKPSPPRTSGRWGDAGQGSSQAAPPQFDDDGSDDDGDDGGDYKMDGSMASRIDNEKASTDVDDSRWEGYDISSSEDEYEVPSSDDDDSIFGDPVSESDNMDIDDEDSISDTHDEPTSENTSDVVVIRNSELTYYGDSDLEDFAYKEDVPEQSKSLEGGFHSCQNLNAKAKKIKDHQKSRIMSLGAAGMRLFNIMRSFISDSGKYSTVGFVRKDLYNMSCREKMKMIAKGDANTTIGIMEKRKRDDPEFFFDYKLGKGGKLLHLFWCDSQSRQDYADFGDVLVFDSTYKTNRYAMPFIPFVGINNHRQTTVFACAIVSDEKEKTYKWLLETFLKAMYQQKPKGIITDGDAAMIAAVGKVFPGVWYRVCTWHIEKNMKKHLDPLAHNEFRSLLYYSTSEQVFEERWRAFVEKHQTALTKEWMKRMYARKKLWSAAYLANGYFLGMKSNQRSESLNSTLHTHLDFGLTIVDMVVHYENNSSRVREEEARHDAIDSQTLPVAVTRYKDIETSAAHKFTAANFYLVQEELKKIGGLEIVDQLGCVGGVSTFVVSWMNNRKYLFSVDYRPESKEETITCSCRRMYRKGLPCKHILFVLHYVGCSEIPNCCVLRRFSKNARYGLPSRRESDLYGWGWEGVAERRKHSELTMIGAEAFDAALHDPESFSELMQCMKGIIYRRKGAQTSHSTAYHEDAQNRGDAPVVGDPDMAETKGAPKQNKRYYKDKDTNQQTSKHGRILAHDERKKERLCTACNQPGHNRNNKMKCRLHKE</sequence>
<comment type="caution">
    <text evidence="4">The sequence shown here is derived from an EMBL/GenBank/DDBJ whole genome shotgun (WGS) entry which is preliminary data.</text>
</comment>
<evidence type="ECO:0000313" key="4">
    <source>
        <dbReference type="EMBL" id="KAK1686409.1"/>
    </source>
</evidence>
<keyword evidence="1" id="KW-0863">Zinc-finger</keyword>
<keyword evidence="1" id="KW-0479">Metal-binding</keyword>
<dbReference type="InterPro" id="IPR018289">
    <property type="entry name" value="MULE_transposase_dom"/>
</dbReference>
<dbReference type="PANTHER" id="PTHR47718">
    <property type="entry name" value="OS01G0519700 PROTEIN"/>
    <property type="match status" value="1"/>
</dbReference>
<feature type="compositionally biased region" description="Acidic residues" evidence="2">
    <location>
        <begin position="351"/>
        <end position="367"/>
    </location>
</feature>
<accession>A0AAD8TNH5</accession>
<dbReference type="InterPro" id="IPR007527">
    <property type="entry name" value="Znf_SWIM"/>
</dbReference>
<dbReference type="Pfam" id="PF04434">
    <property type="entry name" value="SWIM"/>
    <property type="match status" value="1"/>
</dbReference>
<dbReference type="Pfam" id="PF10551">
    <property type="entry name" value="MULE"/>
    <property type="match status" value="1"/>
</dbReference>
<feature type="compositionally biased region" description="Acidic residues" evidence="2">
    <location>
        <begin position="376"/>
        <end position="386"/>
    </location>
</feature>
<protein>
    <recommendedName>
        <fullName evidence="3">SWIM-type domain-containing protein</fullName>
    </recommendedName>
</protein>